<keyword evidence="2" id="KW-0472">Membrane</keyword>
<feature type="domain" description="Bacterial surface antigen (D15)" evidence="4">
    <location>
        <begin position="187"/>
        <end position="349"/>
    </location>
</feature>
<comment type="caution">
    <text evidence="5">The sequence shown here is derived from an EMBL/GenBank/DDBJ whole genome shotgun (WGS) entry which is preliminary data.</text>
</comment>
<dbReference type="Gene3D" id="2.40.160.50">
    <property type="entry name" value="membrane protein fhac: a member of the omp85/tpsb transporter family"/>
    <property type="match status" value="1"/>
</dbReference>
<evidence type="ECO:0000256" key="3">
    <source>
        <dbReference type="SAM" id="SignalP"/>
    </source>
</evidence>
<reference evidence="5 6" key="1">
    <citation type="submission" date="2020-09" db="EMBL/GenBank/DDBJ databases">
        <title>Echinicola sp. CAU 1574 isolated from sand of Sido Beach.</title>
        <authorList>
            <person name="Kim W."/>
        </authorList>
    </citation>
    <scope>NUCLEOTIDE SEQUENCE [LARGE SCALE GENOMIC DNA]</scope>
    <source>
        <strain evidence="5 6">CAU 1574</strain>
    </source>
</reference>
<protein>
    <submittedName>
        <fullName evidence="5">BamA/TamA family outer membrane protein</fullName>
    </submittedName>
</protein>
<organism evidence="5 6">
    <name type="scientific">Echinicola arenosa</name>
    <dbReference type="NCBI Taxonomy" id="2774144"/>
    <lineage>
        <taxon>Bacteria</taxon>
        <taxon>Pseudomonadati</taxon>
        <taxon>Bacteroidota</taxon>
        <taxon>Cytophagia</taxon>
        <taxon>Cytophagales</taxon>
        <taxon>Cyclobacteriaceae</taxon>
        <taxon>Echinicola</taxon>
    </lineage>
</organism>
<proteinExistence type="predicted"/>
<evidence type="ECO:0000256" key="2">
    <source>
        <dbReference type="ARBA" id="ARBA00023136"/>
    </source>
</evidence>
<evidence type="ECO:0000256" key="1">
    <source>
        <dbReference type="ARBA" id="ARBA00004370"/>
    </source>
</evidence>
<gene>
    <name evidence="5" type="ORF">IFO69_11410</name>
</gene>
<sequence>MRKNIFLSFMVWLLSYTLAEAQKQSFIKRYWNSIINDSSDVSEPQFFVYPTLAYAPETSWEIGLSSLYVYYAKKDTANRLSEINGFTFVTLEGQYGFWFDHAVYSDKEDWFFLGRLRFQRFPMYYYGLGPDTPEEYLALVDSRQVLIKERVLRKLKKDFYVGMELDLNRFGSVEFHPKEEGASIEMPIGSEGSTNLGLGLGFVYDNRHNVLNVRNGLFSELAYLKYAPFWEATYEFGTIVSDNRIYRPVGKDNVFAAQLFGQFNTGDVPFNMMSALGGESMMRGYYYGRFRDKNYISSQVELRFLPLPLGFSNRFGAAMFAGTGTVFSDFSNLSLDKMVWSAGAGIRFLLFPNKDIYTRLDAAFTQEGHGFYIYIGEAF</sequence>
<dbReference type="Pfam" id="PF01103">
    <property type="entry name" value="Omp85"/>
    <property type="match status" value="1"/>
</dbReference>
<dbReference type="EMBL" id="JACYTQ010000003">
    <property type="protein sequence ID" value="MBD8489352.1"/>
    <property type="molecule type" value="Genomic_DNA"/>
</dbReference>
<name>A0ABR9AKS4_9BACT</name>
<evidence type="ECO:0000259" key="4">
    <source>
        <dbReference type="Pfam" id="PF01103"/>
    </source>
</evidence>
<dbReference type="Proteomes" id="UP000647133">
    <property type="component" value="Unassembled WGS sequence"/>
</dbReference>
<accession>A0ABR9AKS4</accession>
<keyword evidence="3" id="KW-0732">Signal</keyword>
<evidence type="ECO:0000313" key="6">
    <source>
        <dbReference type="Proteomes" id="UP000647133"/>
    </source>
</evidence>
<comment type="subcellular location">
    <subcellularLocation>
        <location evidence="1">Membrane</location>
    </subcellularLocation>
</comment>
<dbReference type="RefSeq" id="WP_192010229.1">
    <property type="nucleotide sequence ID" value="NZ_JACYTQ010000003.1"/>
</dbReference>
<feature type="signal peptide" evidence="3">
    <location>
        <begin position="1"/>
        <end position="21"/>
    </location>
</feature>
<keyword evidence="6" id="KW-1185">Reference proteome</keyword>
<evidence type="ECO:0000313" key="5">
    <source>
        <dbReference type="EMBL" id="MBD8489352.1"/>
    </source>
</evidence>
<feature type="chain" id="PRO_5046073147" evidence="3">
    <location>
        <begin position="22"/>
        <end position="379"/>
    </location>
</feature>
<dbReference type="InterPro" id="IPR000184">
    <property type="entry name" value="Bac_surfAg_D15"/>
</dbReference>